<proteinExistence type="inferred from homology"/>
<evidence type="ECO:0000256" key="2">
    <source>
        <dbReference type="ARBA" id="ARBA00022676"/>
    </source>
</evidence>
<name>A0ABP5MZV9_9MICO</name>
<evidence type="ECO:0000313" key="5">
    <source>
        <dbReference type="EMBL" id="GAA2189957.1"/>
    </source>
</evidence>
<dbReference type="PANTHER" id="PTHR43398">
    <property type="entry name" value="DOLICHOL-PHOSPHATE MANNOSYLTRANSFERASE SUBUNIT 1"/>
    <property type="match status" value="1"/>
</dbReference>
<dbReference type="CDD" id="cd06442">
    <property type="entry name" value="DPM1_like"/>
    <property type="match status" value="1"/>
</dbReference>
<keyword evidence="6" id="KW-1185">Reference proteome</keyword>
<accession>A0ABP5MZV9</accession>
<evidence type="ECO:0000256" key="3">
    <source>
        <dbReference type="ARBA" id="ARBA00022679"/>
    </source>
</evidence>
<comment type="caution">
    <text evidence="5">The sequence shown here is derived from an EMBL/GenBank/DDBJ whole genome shotgun (WGS) entry which is preliminary data.</text>
</comment>
<keyword evidence="3" id="KW-0808">Transferase</keyword>
<gene>
    <name evidence="5" type="ORF">GCM10009786_25260</name>
</gene>
<dbReference type="EMBL" id="BAAAOP010000012">
    <property type="protein sequence ID" value="GAA2189957.1"/>
    <property type="molecule type" value="Genomic_DNA"/>
</dbReference>
<dbReference type="InterPro" id="IPR001173">
    <property type="entry name" value="Glyco_trans_2-like"/>
</dbReference>
<sequence length="246" mass="26695">MPPAAVELLVVLPTYNERDSLAAVVAGVRRSLPEADILIVDDGSPDGTGAIADALAADDSHVSVRHRAGKSGLGTAYVLGFAAALSDGYRTVVAMDADGSHRAEDLPALVAASRAGAGLVIGTRWMEGGRIVNWPAYRRWISRGGTWFARALLGSRLRDLTSGFRVIQLEWLRRIDLEALDSQGYGFQVETAWTLERMGCPVTEIPITFVERADGRSKMSLGIVLEAFANVVRWSWRSRSRRTTAD</sequence>
<dbReference type="Gene3D" id="3.90.550.10">
    <property type="entry name" value="Spore Coat Polysaccharide Biosynthesis Protein SpsA, Chain A"/>
    <property type="match status" value="1"/>
</dbReference>
<dbReference type="PANTHER" id="PTHR43398:SF1">
    <property type="entry name" value="DOLICHOL-PHOSPHATE MANNOSYLTRANSFERASE SUBUNIT 1"/>
    <property type="match status" value="1"/>
</dbReference>
<reference evidence="6" key="1">
    <citation type="journal article" date="2019" name="Int. J. Syst. Evol. Microbiol.">
        <title>The Global Catalogue of Microorganisms (GCM) 10K type strain sequencing project: providing services to taxonomists for standard genome sequencing and annotation.</title>
        <authorList>
            <consortium name="The Broad Institute Genomics Platform"/>
            <consortium name="The Broad Institute Genome Sequencing Center for Infectious Disease"/>
            <person name="Wu L."/>
            <person name="Ma J."/>
        </authorList>
    </citation>
    <scope>NUCLEOTIDE SEQUENCE [LARGE SCALE GENOMIC DNA]</scope>
    <source>
        <strain evidence="6">JCM 14919</strain>
    </source>
</reference>
<dbReference type="Pfam" id="PF00535">
    <property type="entry name" value="Glycos_transf_2"/>
    <property type="match status" value="1"/>
</dbReference>
<dbReference type="InterPro" id="IPR029044">
    <property type="entry name" value="Nucleotide-diphossugar_trans"/>
</dbReference>
<dbReference type="Proteomes" id="UP001501084">
    <property type="component" value="Unassembled WGS sequence"/>
</dbReference>
<organism evidence="5 6">
    <name type="scientific">Leucobacter alluvii</name>
    <dbReference type="NCBI Taxonomy" id="340321"/>
    <lineage>
        <taxon>Bacteria</taxon>
        <taxon>Bacillati</taxon>
        <taxon>Actinomycetota</taxon>
        <taxon>Actinomycetes</taxon>
        <taxon>Micrococcales</taxon>
        <taxon>Microbacteriaceae</taxon>
        <taxon>Leucobacter</taxon>
    </lineage>
</organism>
<comment type="similarity">
    <text evidence="1">Belongs to the glycosyltransferase 2 family.</text>
</comment>
<protein>
    <recommendedName>
        <fullName evidence="4">Glycosyltransferase 2-like domain-containing protein</fullName>
    </recommendedName>
</protein>
<evidence type="ECO:0000259" key="4">
    <source>
        <dbReference type="Pfam" id="PF00535"/>
    </source>
</evidence>
<evidence type="ECO:0000256" key="1">
    <source>
        <dbReference type="ARBA" id="ARBA00006739"/>
    </source>
</evidence>
<dbReference type="InterPro" id="IPR039528">
    <property type="entry name" value="DPM1-like"/>
</dbReference>
<dbReference type="SUPFAM" id="SSF53448">
    <property type="entry name" value="Nucleotide-diphospho-sugar transferases"/>
    <property type="match status" value="1"/>
</dbReference>
<feature type="domain" description="Glycosyltransferase 2-like" evidence="4">
    <location>
        <begin position="10"/>
        <end position="174"/>
    </location>
</feature>
<evidence type="ECO:0000313" key="6">
    <source>
        <dbReference type="Proteomes" id="UP001501084"/>
    </source>
</evidence>
<keyword evidence="2" id="KW-0328">Glycosyltransferase</keyword>